<evidence type="ECO:0000256" key="1">
    <source>
        <dbReference type="ARBA" id="ARBA00006814"/>
    </source>
</evidence>
<dbReference type="Proteomes" id="UP001165583">
    <property type="component" value="Unassembled WGS sequence"/>
</dbReference>
<keyword evidence="4" id="KW-0378">Hydrolase</keyword>
<dbReference type="NCBIfam" id="TIGR00072">
    <property type="entry name" value="hydrog_prot"/>
    <property type="match status" value="1"/>
</dbReference>
<dbReference type="RefSeq" id="WP_260043453.1">
    <property type="nucleotide sequence ID" value="NZ_JANZXA010000001.1"/>
</dbReference>
<dbReference type="EMBL" id="JANZXA010000001">
    <property type="protein sequence ID" value="MCT2398338.1"/>
    <property type="molecule type" value="Genomic_DNA"/>
</dbReference>
<dbReference type="PANTHER" id="PTHR30302">
    <property type="entry name" value="HYDROGENASE 1 MATURATION PROTEASE"/>
    <property type="match status" value="1"/>
</dbReference>
<dbReference type="CDD" id="cd00518">
    <property type="entry name" value="H2MP"/>
    <property type="match status" value="1"/>
</dbReference>
<keyword evidence="6" id="KW-1185">Reference proteome</keyword>
<dbReference type="SUPFAM" id="SSF53163">
    <property type="entry name" value="HybD-like"/>
    <property type="match status" value="1"/>
</dbReference>
<dbReference type="GO" id="GO:0008233">
    <property type="term" value="F:peptidase activity"/>
    <property type="evidence" value="ECO:0007669"/>
    <property type="project" value="UniProtKB-KW"/>
</dbReference>
<evidence type="ECO:0000313" key="6">
    <source>
        <dbReference type="Proteomes" id="UP001165583"/>
    </source>
</evidence>
<evidence type="ECO:0000256" key="4">
    <source>
        <dbReference type="ARBA" id="ARBA00022801"/>
    </source>
</evidence>
<dbReference type="InterPro" id="IPR023430">
    <property type="entry name" value="Pept_HybD-like_dom_sf"/>
</dbReference>
<gene>
    <name evidence="5" type="ORF">NZK81_02130</name>
</gene>
<organism evidence="5 6">
    <name type="scientific">Novosphingobium mangrovi</name>
    <name type="common">ex Huang et al. 2023</name>
    <dbReference type="NCBI Taxonomy" id="2976432"/>
    <lineage>
        <taxon>Bacteria</taxon>
        <taxon>Pseudomonadati</taxon>
        <taxon>Pseudomonadota</taxon>
        <taxon>Alphaproteobacteria</taxon>
        <taxon>Sphingomonadales</taxon>
        <taxon>Sphingomonadaceae</taxon>
        <taxon>Novosphingobium</taxon>
    </lineage>
</organism>
<accession>A0ABT2I101</accession>
<evidence type="ECO:0000313" key="5">
    <source>
        <dbReference type="EMBL" id="MCT2398338.1"/>
    </source>
</evidence>
<dbReference type="Gene3D" id="3.40.50.1450">
    <property type="entry name" value="HybD-like"/>
    <property type="match status" value="1"/>
</dbReference>
<comment type="caution">
    <text evidence="5">The sequence shown here is derived from an EMBL/GenBank/DDBJ whole genome shotgun (WGS) entry which is preliminary data.</text>
</comment>
<name>A0ABT2I101_9SPHN</name>
<dbReference type="Pfam" id="PF01750">
    <property type="entry name" value="HycI"/>
    <property type="match status" value="1"/>
</dbReference>
<evidence type="ECO:0000256" key="3">
    <source>
        <dbReference type="ARBA" id="ARBA00022750"/>
    </source>
</evidence>
<proteinExistence type="inferred from homology"/>
<evidence type="ECO:0000256" key="2">
    <source>
        <dbReference type="ARBA" id="ARBA00022670"/>
    </source>
</evidence>
<dbReference type="GO" id="GO:0006508">
    <property type="term" value="P:proteolysis"/>
    <property type="evidence" value="ECO:0007669"/>
    <property type="project" value="UniProtKB-KW"/>
</dbReference>
<sequence length="161" mass="16699">MSGPPCVLVLCLGNPDRGDDGVGAAVAALLEEHLPPGVTLMARSGDMLALIEDWAQFDAIVCVDAAAPMGEPGRIHRIDLAHEELPRDMAFLSSHAFGLGEAVALARTLDLAPRDIVVYAIEGACFDGGAPLSAQVAAAAAPAAERVRAEAARLQEQENHA</sequence>
<comment type="similarity">
    <text evidence="1">Belongs to the peptidase A31 family.</text>
</comment>
<dbReference type="InterPro" id="IPR000671">
    <property type="entry name" value="Peptidase_A31"/>
</dbReference>
<protein>
    <submittedName>
        <fullName evidence="5">Hydrogenase maturation protease</fullName>
    </submittedName>
</protein>
<keyword evidence="2 5" id="KW-0645">Protease</keyword>
<keyword evidence="3" id="KW-0064">Aspartyl protease</keyword>
<dbReference type="PANTHER" id="PTHR30302:SF1">
    <property type="entry name" value="HYDROGENASE 2 MATURATION PROTEASE"/>
    <property type="match status" value="1"/>
</dbReference>
<reference evidence="5" key="1">
    <citation type="submission" date="2022-09" db="EMBL/GenBank/DDBJ databases">
        <title>Novosphingobium sp. Nov., a polycyclic aromatic hydrocarbon-degrading bacterium isolated form mangrove sediments in HongKong.</title>
        <authorList>
            <person name="Hu Z."/>
        </authorList>
    </citation>
    <scope>NUCLEOTIDE SEQUENCE</scope>
    <source>
        <strain evidence="5">HK4-1</strain>
    </source>
</reference>